<dbReference type="Proteomes" id="UP001562065">
    <property type="component" value="Unassembled WGS sequence"/>
</dbReference>
<dbReference type="NCBIfam" id="NF041023">
    <property type="entry name" value="PP0621_fam"/>
    <property type="match status" value="1"/>
</dbReference>
<dbReference type="RefSeq" id="WP_369456369.1">
    <property type="nucleotide sequence ID" value="NZ_JBGCUO010000003.1"/>
</dbReference>
<name>A0ABV4AJT8_9GAMM</name>
<dbReference type="EMBL" id="JBGCUO010000003">
    <property type="protein sequence ID" value="MEY1663096.1"/>
    <property type="molecule type" value="Genomic_DNA"/>
</dbReference>
<sequence>MGLFRLLLLALLAWVIWRLFRHYQQRKATPPAAAPGHTDTMVRCALCDVHVPSRDALRHQGHHFCSPLHQQRWLERIDD</sequence>
<keyword evidence="2" id="KW-1185">Reference proteome</keyword>
<evidence type="ECO:0000313" key="1">
    <source>
        <dbReference type="EMBL" id="MEY1663096.1"/>
    </source>
</evidence>
<reference evidence="1 2" key="1">
    <citation type="submission" date="2024-07" db="EMBL/GenBank/DDBJ databases">
        <authorList>
            <person name="Ren Q."/>
        </authorList>
    </citation>
    <scope>NUCLEOTIDE SEQUENCE [LARGE SCALE GENOMIC DNA]</scope>
    <source>
        <strain evidence="1 2">REN37</strain>
    </source>
</reference>
<dbReference type="InterPro" id="IPR049708">
    <property type="entry name" value="PP0621-like"/>
</dbReference>
<organism evidence="1 2">
    <name type="scientific">Isoalcanivorax beigongshangi</name>
    <dbReference type="NCBI Taxonomy" id="3238810"/>
    <lineage>
        <taxon>Bacteria</taxon>
        <taxon>Pseudomonadati</taxon>
        <taxon>Pseudomonadota</taxon>
        <taxon>Gammaproteobacteria</taxon>
        <taxon>Oceanospirillales</taxon>
        <taxon>Alcanivoracaceae</taxon>
        <taxon>Isoalcanivorax</taxon>
    </lineage>
</organism>
<proteinExistence type="predicted"/>
<protein>
    <submittedName>
        <fullName evidence="1">PP0621 family protein</fullName>
    </submittedName>
</protein>
<evidence type="ECO:0000313" key="2">
    <source>
        <dbReference type="Proteomes" id="UP001562065"/>
    </source>
</evidence>
<accession>A0ABV4AJT8</accession>
<gene>
    <name evidence="1" type="ORF">AB5I84_13115</name>
</gene>
<comment type="caution">
    <text evidence="1">The sequence shown here is derived from an EMBL/GenBank/DDBJ whole genome shotgun (WGS) entry which is preliminary data.</text>
</comment>